<evidence type="ECO:0000256" key="2">
    <source>
        <dbReference type="ARBA" id="ARBA00012388"/>
    </source>
</evidence>
<comment type="similarity">
    <text evidence="1">Belongs to the TENT family.</text>
</comment>
<evidence type="ECO:0000256" key="5">
    <source>
        <dbReference type="SAM" id="MobiDB-lite"/>
    </source>
</evidence>
<proteinExistence type="inferred from homology"/>
<evidence type="ECO:0000313" key="7">
    <source>
        <dbReference type="Proteomes" id="UP001201812"/>
    </source>
</evidence>
<dbReference type="GO" id="GO:1990817">
    <property type="term" value="F:poly(A) RNA polymerase activity"/>
    <property type="evidence" value="ECO:0007669"/>
    <property type="project" value="UniProtKB-EC"/>
</dbReference>
<feature type="region of interest" description="Disordered" evidence="5">
    <location>
        <begin position="1"/>
        <end position="35"/>
    </location>
</feature>
<dbReference type="PANTHER" id="PTHR12974:SF36">
    <property type="entry name" value="POLYNUCLEOTIDE ADENYLYLTRANSFERASE"/>
    <property type="match status" value="1"/>
</dbReference>
<accession>A0AAD4RBB0</accession>
<comment type="caution">
    <text evidence="6">The sequence shown here is derived from an EMBL/GenBank/DDBJ whole genome shotgun (WGS) entry which is preliminary data.</text>
</comment>
<organism evidence="6 7">
    <name type="scientific">Ditylenchus destructor</name>
    <dbReference type="NCBI Taxonomy" id="166010"/>
    <lineage>
        <taxon>Eukaryota</taxon>
        <taxon>Metazoa</taxon>
        <taxon>Ecdysozoa</taxon>
        <taxon>Nematoda</taxon>
        <taxon>Chromadorea</taxon>
        <taxon>Rhabditida</taxon>
        <taxon>Tylenchina</taxon>
        <taxon>Tylenchomorpha</taxon>
        <taxon>Sphaerularioidea</taxon>
        <taxon>Anguinidae</taxon>
        <taxon>Anguininae</taxon>
        <taxon>Ditylenchus</taxon>
    </lineage>
</organism>
<name>A0AAD4RBB0_9BILA</name>
<reference evidence="6" key="1">
    <citation type="submission" date="2022-01" db="EMBL/GenBank/DDBJ databases">
        <title>Genome Sequence Resource for Two Populations of Ditylenchus destructor, the Migratory Endoparasitic Phytonematode.</title>
        <authorList>
            <person name="Zhang H."/>
            <person name="Lin R."/>
            <person name="Xie B."/>
        </authorList>
    </citation>
    <scope>NUCLEOTIDE SEQUENCE</scope>
    <source>
        <strain evidence="6">BazhouSP</strain>
    </source>
</reference>
<dbReference type="PANTHER" id="PTHR12974">
    <property type="entry name" value="PRION-LIKE- Q/N-RICH -DOMAIN-BEARING PROTEIN PROTEIN 44"/>
    <property type="match status" value="1"/>
</dbReference>
<evidence type="ECO:0000256" key="4">
    <source>
        <dbReference type="ARBA" id="ARBA00047933"/>
    </source>
</evidence>
<dbReference type="EMBL" id="JAKKPZ010000004">
    <property type="protein sequence ID" value="KAI1722362.1"/>
    <property type="molecule type" value="Genomic_DNA"/>
</dbReference>
<dbReference type="EC" id="2.7.7.19" evidence="2"/>
<dbReference type="AlphaFoldDB" id="A0AAD4RBB0"/>
<keyword evidence="3" id="KW-0808">Transferase</keyword>
<dbReference type="Proteomes" id="UP001201812">
    <property type="component" value="Unassembled WGS sequence"/>
</dbReference>
<dbReference type="GO" id="GO:0003723">
    <property type="term" value="F:RNA binding"/>
    <property type="evidence" value="ECO:0007669"/>
    <property type="project" value="TreeGrafter"/>
</dbReference>
<dbReference type="SMART" id="SM01153">
    <property type="entry name" value="DUF1693"/>
    <property type="match status" value="1"/>
</dbReference>
<sequence>MCSTSSTFLSAHSTTTPSHNNSNRAGRYPKNSSPAMTVLNSRQVDRLRAVLNQNVEIHGKDNFPTLSIALRDLIVHVRRKIREAGLNLKCVRVNGGVAGYVLCTHDNFSFSDIDLIFRMELESEQDFATIRSVMLQSLLELMPKTTNMDMDCDVLRDVYIRKMIKVVDQDRWSLFSLHNDFGRCVEFKFVDKMRRAFEFSVDSFQISLDQLLDNLDEKGPIIEAESMFGNFQQALFHLNHRLIDTRNPEEIRGGGLLKYCFFLARGYRATPICRQLEKYMCSRFFIDFSDINEQEMKLRGFFDNHFGEYQMKLHYLQILHRVIKESTVCLMFHERRQTLAMVDRLKNEISYDAYCNAQCAEYSTGLTTGYSTPTISSSQASTPGSNNTDASYVPRQTLLYLPPNGQPWIPVV</sequence>
<comment type="catalytic activity">
    <reaction evidence="4">
        <text>RNA(n) + ATP = RNA(n)-3'-adenine ribonucleotide + diphosphate</text>
        <dbReference type="Rhea" id="RHEA:11332"/>
        <dbReference type="Rhea" id="RHEA-COMP:14527"/>
        <dbReference type="Rhea" id="RHEA-COMP:17347"/>
        <dbReference type="ChEBI" id="CHEBI:30616"/>
        <dbReference type="ChEBI" id="CHEBI:33019"/>
        <dbReference type="ChEBI" id="CHEBI:140395"/>
        <dbReference type="ChEBI" id="CHEBI:173115"/>
        <dbReference type="EC" id="2.7.7.19"/>
    </reaction>
    <physiologicalReaction direction="left-to-right" evidence="4">
        <dbReference type="Rhea" id="RHEA:11333"/>
    </physiologicalReaction>
</comment>
<protein>
    <recommendedName>
        <fullName evidence="2">polynucleotide adenylyltransferase</fullName>
        <ecNumber evidence="2">2.7.7.19</ecNumber>
    </recommendedName>
</protein>
<dbReference type="GO" id="GO:0048255">
    <property type="term" value="P:mRNA stabilization"/>
    <property type="evidence" value="ECO:0007669"/>
    <property type="project" value="TreeGrafter"/>
</dbReference>
<dbReference type="Pfam" id="PF07984">
    <property type="entry name" value="NTP_transf_7"/>
    <property type="match status" value="1"/>
</dbReference>
<evidence type="ECO:0000313" key="6">
    <source>
        <dbReference type="EMBL" id="KAI1722362.1"/>
    </source>
</evidence>
<evidence type="ECO:0000256" key="3">
    <source>
        <dbReference type="ARBA" id="ARBA00022679"/>
    </source>
</evidence>
<gene>
    <name evidence="6" type="ORF">DdX_04676</name>
</gene>
<dbReference type="InterPro" id="IPR012937">
    <property type="entry name" value="TET5"/>
</dbReference>
<keyword evidence="7" id="KW-1185">Reference proteome</keyword>
<evidence type="ECO:0000256" key="1">
    <source>
        <dbReference type="ARBA" id="ARBA00007631"/>
    </source>
</evidence>